<feature type="domain" description="RNA polymerase sigma-70 region 2" evidence="7">
    <location>
        <begin position="207"/>
        <end position="270"/>
    </location>
</feature>
<dbReference type="InterPro" id="IPR014284">
    <property type="entry name" value="RNA_pol_sigma-70_dom"/>
</dbReference>
<dbReference type="CDD" id="cd06171">
    <property type="entry name" value="Sigma70_r4"/>
    <property type="match status" value="1"/>
</dbReference>
<dbReference type="GO" id="GO:0016987">
    <property type="term" value="F:sigma factor activity"/>
    <property type="evidence" value="ECO:0007669"/>
    <property type="project" value="UniProtKB-KW"/>
</dbReference>
<evidence type="ECO:0000259" key="7">
    <source>
        <dbReference type="Pfam" id="PF04542"/>
    </source>
</evidence>
<feature type="domain" description="RNA polymerase sigma-70 region 4" evidence="8">
    <location>
        <begin position="377"/>
        <end position="426"/>
    </location>
</feature>
<evidence type="ECO:0000256" key="3">
    <source>
        <dbReference type="ARBA" id="ARBA00023125"/>
    </source>
</evidence>
<keyword evidence="3" id="KW-0238">DNA-binding</keyword>
<organism evidence="9 10">
    <name type="scientific">Mycolicibacterium sediminis</name>
    <dbReference type="NCBI Taxonomy" id="1286180"/>
    <lineage>
        <taxon>Bacteria</taxon>
        <taxon>Bacillati</taxon>
        <taxon>Actinomycetota</taxon>
        <taxon>Actinomycetes</taxon>
        <taxon>Mycobacteriales</taxon>
        <taxon>Mycobacteriaceae</taxon>
        <taxon>Mycolicibacterium</taxon>
    </lineage>
</organism>
<reference evidence="9 10" key="1">
    <citation type="journal article" date="2019" name="Emerg. Microbes Infect.">
        <title>Comprehensive subspecies identification of 175 nontuberculous mycobacteria species based on 7547 genomic profiles.</title>
        <authorList>
            <person name="Matsumoto Y."/>
            <person name="Kinjo T."/>
            <person name="Motooka D."/>
            <person name="Nabeya D."/>
            <person name="Jung N."/>
            <person name="Uechi K."/>
            <person name="Horii T."/>
            <person name="Iida T."/>
            <person name="Fujita J."/>
            <person name="Nakamura S."/>
        </authorList>
    </citation>
    <scope>NUCLEOTIDE SEQUENCE [LARGE SCALE GENOMIC DNA]</scope>
    <source>
        <strain evidence="9 10">JCM 17899</strain>
    </source>
</reference>
<dbReference type="Gene3D" id="1.10.10.10">
    <property type="entry name" value="Winged helix-like DNA-binding domain superfamily/Winged helix DNA-binding domain"/>
    <property type="match status" value="2"/>
</dbReference>
<dbReference type="GO" id="GO:0006352">
    <property type="term" value="P:DNA-templated transcription initiation"/>
    <property type="evidence" value="ECO:0007669"/>
    <property type="project" value="InterPro"/>
</dbReference>
<gene>
    <name evidence="9" type="ORF">MSEDJ_21960</name>
</gene>
<dbReference type="InterPro" id="IPR007630">
    <property type="entry name" value="RNA_pol_sigma70_r4"/>
</dbReference>
<sequence>MPCDSAFVRYLRTVSVVQGKLMRMDGNDLDSELMQRIVRRVGAYLEAGSVSGESLDQILEMFNADDAHRSAVARALAEIGISVTRPAPTMQTAKERSKPTPAAPHVASGTQSLQPSQSNASAAVYLAVMTPHPQAGAVSELDEARELLAADRRSVSVRKRVLTAREEVGLAIMMRGEGVPLSEPLPRKFRAGCADTDDRARAFDAFILHNRGLVSSLTKKYLGRGLEADDLEQSGYEGLHRAVEKYDGSAGWKFSTYATHWINQAMQRAVANFGSAIRLPVHVHEQVHKILAVRARMMDENPQVRIADIAVQAGVNVEQVREALRLGAGVVSLDKPISDDGSSSLADFVNDDRRATADPGEVLVEIAIRDEIREVVDSLPDREAMIVKLRFGFHDTEQQTLDAIGAQIGVTRERVRQIEKKVKEKLAGLLGERGFGPLLMPVDLEAWADGVV</sequence>
<keyword evidence="10" id="KW-1185">Reference proteome</keyword>
<dbReference type="PRINTS" id="PR00046">
    <property type="entry name" value="SIGMA70FCT"/>
</dbReference>
<dbReference type="InterPro" id="IPR007624">
    <property type="entry name" value="RNA_pol_sigma70_r3"/>
</dbReference>
<evidence type="ECO:0000313" key="9">
    <source>
        <dbReference type="EMBL" id="BBY28100.1"/>
    </source>
</evidence>
<protein>
    <recommendedName>
        <fullName evidence="11">RNA polymerase sigma factor</fullName>
    </recommendedName>
</protein>
<evidence type="ECO:0000259" key="8">
    <source>
        <dbReference type="Pfam" id="PF04545"/>
    </source>
</evidence>
<dbReference type="Pfam" id="PF04542">
    <property type="entry name" value="Sigma70_r2"/>
    <property type="match status" value="1"/>
</dbReference>
<dbReference type="SUPFAM" id="SSF88659">
    <property type="entry name" value="Sigma3 and sigma4 domains of RNA polymerase sigma factors"/>
    <property type="match status" value="2"/>
</dbReference>
<proteinExistence type="predicted"/>
<evidence type="ECO:0000256" key="1">
    <source>
        <dbReference type="ARBA" id="ARBA00023015"/>
    </source>
</evidence>
<dbReference type="KEGG" id="msei:MSEDJ_21960"/>
<evidence type="ECO:0000259" key="6">
    <source>
        <dbReference type="Pfam" id="PF04539"/>
    </source>
</evidence>
<dbReference type="InterPro" id="IPR036388">
    <property type="entry name" value="WH-like_DNA-bd_sf"/>
</dbReference>
<dbReference type="InterPro" id="IPR013325">
    <property type="entry name" value="RNA_pol_sigma_r2"/>
</dbReference>
<dbReference type="InterPro" id="IPR013324">
    <property type="entry name" value="RNA_pol_sigma_r3/r4-like"/>
</dbReference>
<dbReference type="Gene3D" id="1.10.601.10">
    <property type="entry name" value="RNA Polymerase Primary Sigma Factor"/>
    <property type="match status" value="1"/>
</dbReference>
<dbReference type="EMBL" id="AP022588">
    <property type="protein sequence ID" value="BBY28100.1"/>
    <property type="molecule type" value="Genomic_DNA"/>
</dbReference>
<feature type="region of interest" description="Disordered" evidence="5">
    <location>
        <begin position="89"/>
        <end position="114"/>
    </location>
</feature>
<dbReference type="Pfam" id="PF04545">
    <property type="entry name" value="Sigma70_r4"/>
    <property type="match status" value="1"/>
</dbReference>
<feature type="domain" description="RNA polymerase sigma-70 region 3" evidence="6">
    <location>
        <begin position="286"/>
        <end position="355"/>
    </location>
</feature>
<accession>A0A7I7QPU5</accession>
<keyword evidence="4" id="KW-0804">Transcription</keyword>
<name>A0A7I7QPU5_9MYCO</name>
<evidence type="ECO:0000256" key="4">
    <source>
        <dbReference type="ARBA" id="ARBA00023163"/>
    </source>
</evidence>
<dbReference type="InterPro" id="IPR007627">
    <property type="entry name" value="RNA_pol_sigma70_r2"/>
</dbReference>
<keyword evidence="2" id="KW-0731">Sigma factor</keyword>
<dbReference type="PANTHER" id="PTHR30603">
    <property type="entry name" value="RNA POLYMERASE SIGMA FACTOR RPO"/>
    <property type="match status" value="1"/>
</dbReference>
<evidence type="ECO:0000256" key="2">
    <source>
        <dbReference type="ARBA" id="ARBA00023082"/>
    </source>
</evidence>
<evidence type="ECO:0000313" key="10">
    <source>
        <dbReference type="Proteomes" id="UP000467193"/>
    </source>
</evidence>
<dbReference type="Proteomes" id="UP000467193">
    <property type="component" value="Chromosome"/>
</dbReference>
<dbReference type="SUPFAM" id="SSF88946">
    <property type="entry name" value="Sigma2 domain of RNA polymerase sigma factors"/>
    <property type="match status" value="1"/>
</dbReference>
<dbReference type="GO" id="GO:0003677">
    <property type="term" value="F:DNA binding"/>
    <property type="evidence" value="ECO:0007669"/>
    <property type="project" value="UniProtKB-KW"/>
</dbReference>
<evidence type="ECO:0000256" key="5">
    <source>
        <dbReference type="SAM" id="MobiDB-lite"/>
    </source>
</evidence>
<dbReference type="InterPro" id="IPR050239">
    <property type="entry name" value="Sigma-70_RNA_pol_init_factors"/>
</dbReference>
<dbReference type="PANTHER" id="PTHR30603:SF47">
    <property type="entry name" value="RNA POLYMERASE SIGMA FACTOR SIGD, CHLOROPLASTIC"/>
    <property type="match status" value="1"/>
</dbReference>
<dbReference type="NCBIfam" id="TIGR02937">
    <property type="entry name" value="sigma70-ECF"/>
    <property type="match status" value="1"/>
</dbReference>
<dbReference type="InterPro" id="IPR000943">
    <property type="entry name" value="RNA_pol_sigma70"/>
</dbReference>
<dbReference type="Pfam" id="PF04539">
    <property type="entry name" value="Sigma70_r3"/>
    <property type="match status" value="1"/>
</dbReference>
<keyword evidence="1" id="KW-0805">Transcription regulation</keyword>
<evidence type="ECO:0008006" key="11">
    <source>
        <dbReference type="Google" id="ProtNLM"/>
    </source>
</evidence>
<dbReference type="AlphaFoldDB" id="A0A7I7QPU5"/>